<name>A0A3B1E0S7_9ZZZZ</name>
<proteinExistence type="predicted"/>
<reference evidence="2" key="1">
    <citation type="submission" date="2018-10" db="EMBL/GenBank/DDBJ databases">
        <authorList>
            <person name="Aoki K."/>
        </authorList>
    </citation>
    <scope>NUCLEOTIDE SEQUENCE</scope>
</reference>
<accession>A0A3B1E0S7</accession>
<keyword evidence="1" id="KW-0472">Membrane</keyword>
<dbReference type="InterPro" id="IPR036259">
    <property type="entry name" value="MFS_trans_sf"/>
</dbReference>
<feature type="transmembrane region" description="Helical" evidence="1">
    <location>
        <begin position="12"/>
        <end position="35"/>
    </location>
</feature>
<dbReference type="Pfam" id="PF09527">
    <property type="entry name" value="ATPase_gene1"/>
    <property type="match status" value="1"/>
</dbReference>
<evidence type="ECO:0000256" key="1">
    <source>
        <dbReference type="SAM" id="Phobius"/>
    </source>
</evidence>
<dbReference type="SUPFAM" id="SSF103473">
    <property type="entry name" value="MFS general substrate transporter"/>
    <property type="match status" value="1"/>
</dbReference>
<organism evidence="2">
    <name type="scientific">hydrothermal vent metagenome</name>
    <dbReference type="NCBI Taxonomy" id="652676"/>
    <lineage>
        <taxon>unclassified sequences</taxon>
        <taxon>metagenomes</taxon>
        <taxon>ecological metagenomes</taxon>
    </lineage>
</organism>
<keyword evidence="1" id="KW-0812">Transmembrane</keyword>
<dbReference type="AlphaFoldDB" id="A0A3B1E0S7"/>
<dbReference type="InterPro" id="IPR032820">
    <property type="entry name" value="ATPase_put"/>
</dbReference>
<dbReference type="EMBL" id="UOYO01000015">
    <property type="protein sequence ID" value="VAY86657.1"/>
    <property type="molecule type" value="Genomic_DNA"/>
</dbReference>
<protein>
    <submittedName>
        <fullName evidence="2">ATP synthase protein I-like membrane protein</fullName>
    </submittedName>
</protein>
<sequence>MKPKHQGKLQALDNMSLGISIVVAILVGIGMGSLLREWTGYIWTLWLGIFWGIAAAILNVYKAYSRVKKDLDKLAKDPRYQYAIKHGVKETEDD</sequence>
<evidence type="ECO:0000313" key="2">
    <source>
        <dbReference type="EMBL" id="VAY86657.1"/>
    </source>
</evidence>
<feature type="transmembrane region" description="Helical" evidence="1">
    <location>
        <begin position="41"/>
        <end position="61"/>
    </location>
</feature>
<keyword evidence="1" id="KW-1133">Transmembrane helix</keyword>
<gene>
    <name evidence="2" type="ORF">MNB_ARC-1_35</name>
</gene>